<sequence length="85" mass="9876">MENCLGMFVPLDKFLQHLILYITGNHCDRLIPAPLEFLHRRQLMAPHREGAKGSAHRDADEEALQAALQESLEYCLHSEFRFKTR</sequence>
<accession>A0AAD9GG15</accession>
<keyword evidence="2" id="KW-1185">Reference proteome</keyword>
<reference evidence="1" key="1">
    <citation type="submission" date="2023-08" db="EMBL/GenBank/DDBJ databases">
        <title>Reference Genome Resource for the Citrus Pathogen Phytophthora citrophthora.</title>
        <authorList>
            <person name="Moller H."/>
            <person name="Coetzee B."/>
            <person name="Rose L.J."/>
            <person name="Van Niekerk J.M."/>
        </authorList>
    </citation>
    <scope>NUCLEOTIDE SEQUENCE</scope>
    <source>
        <strain evidence="1">STE-U-9442</strain>
    </source>
</reference>
<dbReference type="AlphaFoldDB" id="A0AAD9GG15"/>
<protein>
    <submittedName>
        <fullName evidence="1">Uncharacterized protein</fullName>
    </submittedName>
</protein>
<comment type="caution">
    <text evidence="1">The sequence shown here is derived from an EMBL/GenBank/DDBJ whole genome shotgun (WGS) entry which is preliminary data.</text>
</comment>
<dbReference type="EMBL" id="JASMQC010000019">
    <property type="protein sequence ID" value="KAK1937811.1"/>
    <property type="molecule type" value="Genomic_DNA"/>
</dbReference>
<dbReference type="Proteomes" id="UP001259832">
    <property type="component" value="Unassembled WGS sequence"/>
</dbReference>
<name>A0AAD9GG15_9STRA</name>
<proteinExistence type="predicted"/>
<evidence type="ECO:0000313" key="1">
    <source>
        <dbReference type="EMBL" id="KAK1937811.1"/>
    </source>
</evidence>
<gene>
    <name evidence="1" type="ORF">P3T76_009548</name>
</gene>
<organism evidence="1 2">
    <name type="scientific">Phytophthora citrophthora</name>
    <dbReference type="NCBI Taxonomy" id="4793"/>
    <lineage>
        <taxon>Eukaryota</taxon>
        <taxon>Sar</taxon>
        <taxon>Stramenopiles</taxon>
        <taxon>Oomycota</taxon>
        <taxon>Peronosporomycetes</taxon>
        <taxon>Peronosporales</taxon>
        <taxon>Peronosporaceae</taxon>
        <taxon>Phytophthora</taxon>
    </lineage>
</organism>
<evidence type="ECO:0000313" key="2">
    <source>
        <dbReference type="Proteomes" id="UP001259832"/>
    </source>
</evidence>